<dbReference type="Proteomes" id="UP001497516">
    <property type="component" value="Chromosome 2"/>
</dbReference>
<sequence length="112" mass="11569">MGKMVTKNLCKAIAETMREVLIGVPKNREQPPEPRSVAAVATGAMDPSARRGAHAAAEPKPPGLAVRRETAVAKPKPAGATVVEVGDGERGEEAPPRPLFSGSGLLLVPTAQ</sequence>
<organism evidence="2 3">
    <name type="scientific">Linum trigynum</name>
    <dbReference type="NCBI Taxonomy" id="586398"/>
    <lineage>
        <taxon>Eukaryota</taxon>
        <taxon>Viridiplantae</taxon>
        <taxon>Streptophyta</taxon>
        <taxon>Embryophyta</taxon>
        <taxon>Tracheophyta</taxon>
        <taxon>Spermatophyta</taxon>
        <taxon>Magnoliopsida</taxon>
        <taxon>eudicotyledons</taxon>
        <taxon>Gunneridae</taxon>
        <taxon>Pentapetalae</taxon>
        <taxon>rosids</taxon>
        <taxon>fabids</taxon>
        <taxon>Malpighiales</taxon>
        <taxon>Linaceae</taxon>
        <taxon>Linum</taxon>
    </lineage>
</organism>
<dbReference type="EMBL" id="OZ034815">
    <property type="protein sequence ID" value="CAL1370407.1"/>
    <property type="molecule type" value="Genomic_DNA"/>
</dbReference>
<evidence type="ECO:0000256" key="1">
    <source>
        <dbReference type="SAM" id="MobiDB-lite"/>
    </source>
</evidence>
<feature type="region of interest" description="Disordered" evidence="1">
    <location>
        <begin position="71"/>
        <end position="112"/>
    </location>
</feature>
<protein>
    <submittedName>
        <fullName evidence="2">Uncharacterized protein</fullName>
    </submittedName>
</protein>
<dbReference type="AlphaFoldDB" id="A0AAV2DC68"/>
<keyword evidence="3" id="KW-1185">Reference proteome</keyword>
<reference evidence="2 3" key="1">
    <citation type="submission" date="2024-04" db="EMBL/GenBank/DDBJ databases">
        <authorList>
            <person name="Fracassetti M."/>
        </authorList>
    </citation>
    <scope>NUCLEOTIDE SEQUENCE [LARGE SCALE GENOMIC DNA]</scope>
</reference>
<evidence type="ECO:0000313" key="2">
    <source>
        <dbReference type="EMBL" id="CAL1370407.1"/>
    </source>
</evidence>
<proteinExistence type="predicted"/>
<evidence type="ECO:0000313" key="3">
    <source>
        <dbReference type="Proteomes" id="UP001497516"/>
    </source>
</evidence>
<gene>
    <name evidence="2" type="ORF">LTRI10_LOCUS12537</name>
</gene>
<name>A0AAV2DC68_9ROSI</name>
<accession>A0AAV2DC68</accession>